<comment type="caution">
    <text evidence="2">The sequence shown here is derived from an EMBL/GenBank/DDBJ whole genome shotgun (WGS) entry which is preliminary data.</text>
</comment>
<dbReference type="EMBL" id="MGEP01000019">
    <property type="protein sequence ID" value="OGL87345.1"/>
    <property type="molecule type" value="Genomic_DNA"/>
</dbReference>
<gene>
    <name evidence="2" type="ORF">A3I40_04035</name>
</gene>
<protein>
    <recommendedName>
        <fullName evidence="1">DUF218 domain-containing protein</fullName>
    </recommendedName>
</protein>
<evidence type="ECO:0000259" key="1">
    <source>
        <dbReference type="Pfam" id="PF02698"/>
    </source>
</evidence>
<evidence type="ECO:0000313" key="2">
    <source>
        <dbReference type="EMBL" id="OGL87345.1"/>
    </source>
</evidence>
<dbReference type="Gene3D" id="3.40.50.620">
    <property type="entry name" value="HUPs"/>
    <property type="match status" value="1"/>
</dbReference>
<dbReference type="Pfam" id="PF02698">
    <property type="entry name" value="DUF218"/>
    <property type="match status" value="1"/>
</dbReference>
<accession>A0A1F7VA70</accession>
<dbReference type="InterPro" id="IPR003848">
    <property type="entry name" value="DUF218"/>
</dbReference>
<name>A0A1F7VA70_9BACT</name>
<dbReference type="InterPro" id="IPR014729">
    <property type="entry name" value="Rossmann-like_a/b/a_fold"/>
</dbReference>
<evidence type="ECO:0000313" key="3">
    <source>
        <dbReference type="Proteomes" id="UP000178723"/>
    </source>
</evidence>
<proteinExistence type="predicted"/>
<dbReference type="InterPro" id="IPR051599">
    <property type="entry name" value="Cell_Envelope_Assoc"/>
</dbReference>
<dbReference type="GO" id="GO:0005886">
    <property type="term" value="C:plasma membrane"/>
    <property type="evidence" value="ECO:0007669"/>
    <property type="project" value="TreeGrafter"/>
</dbReference>
<dbReference type="PANTHER" id="PTHR30336">
    <property type="entry name" value="INNER MEMBRANE PROTEIN, PROBABLE PERMEASE"/>
    <property type="match status" value="1"/>
</dbReference>
<sequence length="186" mass="21818">MRKNMVKAIENFLLTKSDKIQKAPLIFIFGALSLELSRHASQLFKKKCGSYILVSGGPRRKLRGLTEAESHRRNLIKHGVPNNRIILESAAANTLENVVKSKRIILRHFKKIPSRMIIICQPFHGRRILMTLRRHLSAQTKYIMQLVPTKSHRVKNWWRNKTLRTHVIDEIRKIGEYTQRGHLTWR</sequence>
<dbReference type="PANTHER" id="PTHR30336:SF20">
    <property type="entry name" value="DUF218 DOMAIN-CONTAINING PROTEIN"/>
    <property type="match status" value="1"/>
</dbReference>
<organism evidence="2 3">
    <name type="scientific">Candidatus Uhrbacteria bacterium RIFCSPLOWO2_02_FULL_48_12</name>
    <dbReference type="NCBI Taxonomy" id="1802407"/>
    <lineage>
        <taxon>Bacteria</taxon>
        <taxon>Candidatus Uhriibacteriota</taxon>
    </lineage>
</organism>
<dbReference type="CDD" id="cd06259">
    <property type="entry name" value="YdcF-like"/>
    <property type="match status" value="1"/>
</dbReference>
<dbReference type="STRING" id="1802407.A3I40_04035"/>
<dbReference type="AlphaFoldDB" id="A0A1F7VA70"/>
<dbReference type="Proteomes" id="UP000178723">
    <property type="component" value="Unassembled WGS sequence"/>
</dbReference>
<reference evidence="2 3" key="1">
    <citation type="journal article" date="2016" name="Nat. Commun.">
        <title>Thousands of microbial genomes shed light on interconnected biogeochemical processes in an aquifer system.</title>
        <authorList>
            <person name="Anantharaman K."/>
            <person name="Brown C.T."/>
            <person name="Hug L.A."/>
            <person name="Sharon I."/>
            <person name="Castelle C.J."/>
            <person name="Probst A.J."/>
            <person name="Thomas B.C."/>
            <person name="Singh A."/>
            <person name="Wilkins M.J."/>
            <person name="Karaoz U."/>
            <person name="Brodie E.L."/>
            <person name="Williams K.H."/>
            <person name="Hubbard S.S."/>
            <person name="Banfield J.F."/>
        </authorList>
    </citation>
    <scope>NUCLEOTIDE SEQUENCE [LARGE SCALE GENOMIC DNA]</scope>
</reference>
<feature type="domain" description="DUF218" evidence="1">
    <location>
        <begin position="26"/>
        <end position="154"/>
    </location>
</feature>